<feature type="transmembrane region" description="Helical" evidence="2">
    <location>
        <begin position="206"/>
        <end position="223"/>
    </location>
</feature>
<name>A0ABU9XK95_9BACI</name>
<dbReference type="PANTHER" id="PTHR42736">
    <property type="entry name" value="PROTEIN-GLUTAMINE GAMMA-GLUTAMYLTRANSFERASE"/>
    <property type="match status" value="1"/>
</dbReference>
<feature type="transmembrane region" description="Helical" evidence="2">
    <location>
        <begin position="144"/>
        <end position="163"/>
    </location>
</feature>
<keyword evidence="2" id="KW-0472">Membrane</keyword>
<protein>
    <submittedName>
        <fullName evidence="4">Transglutaminase domain-containing protein</fullName>
    </submittedName>
</protein>
<sequence>MNRLNQSNMPIIYTSILYIAGLLLFMEWLYPVKELTDTAYVGVFMIYTIFCFFISMLQVRWWLSFLLKGFGLLFVLNGVFSEHSFLSMLWYKELLSDLFLNVDAMLARHWFDLTNMFRTLLFLIIIWLMSYLIHYWFVQVKRIMIFSVLTFIYVTLLDTFTVYHADWAILRTFVIAFIALGLANVLKEMQREGIQTYSLRKKPLWILPLITIVLFSTMVGYAAPKFEPQWPDPVPFLKSATNGFGGKGGIGIQKVGYGENDSRLGGSFVQDYNPVFQAYVKNVSYFRIESKDVYTGKGWVNSDGVSYVEQADGAISLETFSPSIEVTESDASIVFSGDTDIPKVLYPYGIRQVDLLNQEAQLLLNEESGEIRTELDNKEISLPGYKIYYDYPSYPIGIMREAKAVEDSELLERYTQLPNSLPDRVYQLATEITANHDSQYDKVRAVERYFSSNGFAYQTTDVAVPGQNEDYVDQFLFETKVGYCDNFSTSMVVLLRAMDIPARWVKGFTSGEKLEDNIDNSDYDLYEVTNANAHSWVEVYFPEVGWVPFEPTQGFNVPNDFAIDTSSNEDDVLEAPDANPQQPEQPEREPEEAVETIATNDDSKESHFEITWVHGAIATAVLLLIAAILYWKRYQLQTYFIERKMIKRGDAASYQDAYHYILKLLKHKGFTKNPDQTLREYARRIDNWYGTDEMGRLTTNYERLIYQQPVVGSGQDELSNLWKNLINRILG</sequence>
<feature type="transmembrane region" description="Helical" evidence="2">
    <location>
        <begin position="169"/>
        <end position="186"/>
    </location>
</feature>
<evidence type="ECO:0000259" key="3">
    <source>
        <dbReference type="SMART" id="SM00460"/>
    </source>
</evidence>
<dbReference type="RefSeq" id="WP_345825588.1">
    <property type="nucleotide sequence ID" value="NZ_JBDIML010000004.1"/>
</dbReference>
<feature type="transmembrane region" description="Helical" evidence="2">
    <location>
        <begin position="69"/>
        <end position="91"/>
    </location>
</feature>
<feature type="transmembrane region" description="Helical" evidence="2">
    <location>
        <begin position="116"/>
        <end position="137"/>
    </location>
</feature>
<proteinExistence type="predicted"/>
<feature type="transmembrane region" description="Helical" evidence="2">
    <location>
        <begin position="12"/>
        <end position="32"/>
    </location>
</feature>
<evidence type="ECO:0000256" key="1">
    <source>
        <dbReference type="SAM" id="MobiDB-lite"/>
    </source>
</evidence>
<keyword evidence="5" id="KW-1185">Reference proteome</keyword>
<dbReference type="EMBL" id="JBDIML010000004">
    <property type="protein sequence ID" value="MEN2768106.1"/>
    <property type="molecule type" value="Genomic_DNA"/>
</dbReference>
<dbReference type="InterPro" id="IPR052901">
    <property type="entry name" value="Bact_TGase-like"/>
</dbReference>
<evidence type="ECO:0000313" key="5">
    <source>
        <dbReference type="Proteomes" id="UP001444625"/>
    </source>
</evidence>
<gene>
    <name evidence="4" type="ORF">ABC228_13065</name>
</gene>
<dbReference type="InterPro" id="IPR038765">
    <property type="entry name" value="Papain-like_cys_pep_sf"/>
</dbReference>
<evidence type="ECO:0000256" key="2">
    <source>
        <dbReference type="SAM" id="Phobius"/>
    </source>
</evidence>
<organism evidence="4 5">
    <name type="scientific">Ornithinibacillus xuwenensis</name>
    <dbReference type="NCBI Taxonomy" id="3144668"/>
    <lineage>
        <taxon>Bacteria</taxon>
        <taxon>Bacillati</taxon>
        <taxon>Bacillota</taxon>
        <taxon>Bacilli</taxon>
        <taxon>Bacillales</taxon>
        <taxon>Bacillaceae</taxon>
        <taxon>Ornithinibacillus</taxon>
    </lineage>
</organism>
<feature type="transmembrane region" description="Helical" evidence="2">
    <location>
        <begin position="38"/>
        <end position="57"/>
    </location>
</feature>
<comment type="caution">
    <text evidence="4">The sequence shown here is derived from an EMBL/GenBank/DDBJ whole genome shotgun (WGS) entry which is preliminary data.</text>
</comment>
<feature type="transmembrane region" description="Helical" evidence="2">
    <location>
        <begin position="612"/>
        <end position="631"/>
    </location>
</feature>
<feature type="domain" description="Transglutaminase-like" evidence="3">
    <location>
        <begin position="476"/>
        <end position="553"/>
    </location>
</feature>
<dbReference type="Pfam" id="PF01841">
    <property type="entry name" value="Transglut_core"/>
    <property type="match status" value="1"/>
</dbReference>
<keyword evidence="2" id="KW-0812">Transmembrane</keyword>
<dbReference type="Proteomes" id="UP001444625">
    <property type="component" value="Unassembled WGS sequence"/>
</dbReference>
<dbReference type="PANTHER" id="PTHR42736:SF1">
    <property type="entry name" value="PROTEIN-GLUTAMINE GAMMA-GLUTAMYLTRANSFERASE"/>
    <property type="match status" value="1"/>
</dbReference>
<reference evidence="4 5" key="1">
    <citation type="submission" date="2024-05" db="EMBL/GenBank/DDBJ databases">
        <authorList>
            <person name="Haq I."/>
            <person name="Ullah Z."/>
            <person name="Ahmad R."/>
            <person name="Li M."/>
            <person name="Tong Y."/>
        </authorList>
    </citation>
    <scope>NUCLEOTIDE SEQUENCE [LARGE SCALE GENOMIC DNA]</scope>
    <source>
        <strain evidence="4 5">16A2E</strain>
    </source>
</reference>
<dbReference type="SUPFAM" id="SSF54001">
    <property type="entry name" value="Cysteine proteinases"/>
    <property type="match status" value="1"/>
</dbReference>
<dbReference type="Pfam" id="PF13559">
    <property type="entry name" value="DUF4129"/>
    <property type="match status" value="1"/>
</dbReference>
<dbReference type="Gene3D" id="3.10.620.30">
    <property type="match status" value="1"/>
</dbReference>
<evidence type="ECO:0000313" key="4">
    <source>
        <dbReference type="EMBL" id="MEN2768106.1"/>
    </source>
</evidence>
<keyword evidence="2" id="KW-1133">Transmembrane helix</keyword>
<feature type="region of interest" description="Disordered" evidence="1">
    <location>
        <begin position="570"/>
        <end position="595"/>
    </location>
</feature>
<dbReference type="InterPro" id="IPR002931">
    <property type="entry name" value="Transglutaminase-like"/>
</dbReference>
<accession>A0ABU9XK95</accession>
<dbReference type="InterPro" id="IPR025403">
    <property type="entry name" value="TgpA-like_C"/>
</dbReference>
<dbReference type="SMART" id="SM00460">
    <property type="entry name" value="TGc"/>
    <property type="match status" value="1"/>
</dbReference>